<protein>
    <submittedName>
        <fullName evidence="2">Replication factor-A C terminal domain containing protein</fullName>
    </submittedName>
</protein>
<accession>A0A3L6LAM3</accession>
<dbReference type="InterPro" id="IPR012340">
    <property type="entry name" value="NA-bd_OB-fold"/>
</dbReference>
<reference evidence="2" key="1">
    <citation type="submission" date="2018-09" db="EMBL/GenBank/DDBJ databases">
        <title>whole genome sequence of T. equiperdum IVM-t1 strain.</title>
        <authorList>
            <person name="Suganuma K."/>
        </authorList>
    </citation>
    <scope>NUCLEOTIDE SEQUENCE [LARGE SCALE GENOMIC DNA]</scope>
    <source>
        <strain evidence="2">IVM-t1</strain>
    </source>
</reference>
<evidence type="ECO:0000313" key="2">
    <source>
        <dbReference type="EMBL" id="RHW73335.1"/>
    </source>
</evidence>
<name>A0A3L6LAM3_9TRYP</name>
<dbReference type="Proteomes" id="UP000266743">
    <property type="component" value="Chromosome 4"/>
</dbReference>
<gene>
    <name evidence="2" type="ORF">DPX39_040008100</name>
</gene>
<organism evidence="2">
    <name type="scientific">Trypanosoma brucei equiperdum</name>
    <dbReference type="NCBI Taxonomy" id="630700"/>
    <lineage>
        <taxon>Eukaryota</taxon>
        <taxon>Discoba</taxon>
        <taxon>Euglenozoa</taxon>
        <taxon>Kinetoplastea</taxon>
        <taxon>Metakinetoplastina</taxon>
        <taxon>Trypanosomatida</taxon>
        <taxon>Trypanosomatidae</taxon>
        <taxon>Trypanosoma</taxon>
    </lineage>
</organism>
<comment type="caution">
    <text evidence="2">The sequence shown here is derived from an EMBL/GenBank/DDBJ whole genome shotgun (WGS) entry which is preliminary data.</text>
</comment>
<dbReference type="CDD" id="cd04476">
    <property type="entry name" value="RPA1_DBD_C"/>
    <property type="match status" value="1"/>
</dbReference>
<proteinExistence type="predicted"/>
<dbReference type="AlphaFoldDB" id="A0A3L6LAM3"/>
<feature type="compositionally biased region" description="Basic and acidic residues" evidence="1">
    <location>
        <begin position="411"/>
        <end position="432"/>
    </location>
</feature>
<dbReference type="InterPro" id="IPR047192">
    <property type="entry name" value="Euk_RPA1_DBD_C"/>
</dbReference>
<dbReference type="SUPFAM" id="SSF50249">
    <property type="entry name" value="Nucleic acid-binding proteins"/>
    <property type="match status" value="1"/>
</dbReference>
<dbReference type="EMBL" id="QSBY01000004">
    <property type="protein sequence ID" value="RHW73335.1"/>
    <property type="molecule type" value="Genomic_DNA"/>
</dbReference>
<sequence>MAELFCINIVKGKEDMFQLTTGFCESALTAPLSGDSRGETFTLRWPNPSLQVIDIQRFPERVVQSSTQSLFYLALSDTLSLIWLVIPPFTGMEELVSTFQIEIGYCVKLREYTLVAARNGRNVVVPLSITHSNTVYPLLGNPVFNSSLFRLSANALVYRYTNTCSSSSATWQSTPLGDYGARTIRQVVTAEGKGFNDCVVYLRVVWKNKIRQVASSGILGRFAVDCVGVDADGDAVSVSFFGSSVISDMFDVGDCIRCRNPAFVDKGESGYSEKLNVFDWSSTPGCCAGAEHLIPKHPRYVFFSCSVQYLVECCEVGDIVSVYGEVAAFSPTTLVNTRYGHVGRSVVELRDLNSLQHSIEVTLWGDMGAIVVPVVGEQWCFSNFLVRIFGGRITASSRCVSSAFVMSPKGRVDVSSNERPEEQPPHTSKQEEVAGGTHDADIVQLVFDLDEISESLPVLAKVKGVKHPLTYTACSACGRKVGNETSVCSSCPEASVEERFLVQLELSDGIRSARAFGLESVGKELFGFDTSTLLRYRKDSPNFERLITHELIGLPALFWLEQSLGGVTQVKRCQRVDMARCAAVVLGAVEQIMSEGGL</sequence>
<feature type="region of interest" description="Disordered" evidence="1">
    <location>
        <begin position="411"/>
        <end position="436"/>
    </location>
</feature>
<dbReference type="Gene3D" id="2.40.50.140">
    <property type="entry name" value="Nucleic acid-binding proteins"/>
    <property type="match status" value="2"/>
</dbReference>
<evidence type="ECO:0000256" key="1">
    <source>
        <dbReference type="SAM" id="MobiDB-lite"/>
    </source>
</evidence>